<sequence length="86" mass="10350">MLRKLLVPMLLVCMACSTPFEPSDPFWEITPPEIYHVWWQEVERCASQQRNMEEVTWFTVAADSFPEGERWLVGYWRRDQHAIYIT</sequence>
<comment type="caution">
    <text evidence="1">The sequence shown here is derived from an EMBL/GenBank/DDBJ whole genome shotgun (WGS) entry which is preliminary data.</text>
</comment>
<dbReference type="EMBL" id="LAZR01027291">
    <property type="protein sequence ID" value="KKL66174.1"/>
    <property type="molecule type" value="Genomic_DNA"/>
</dbReference>
<gene>
    <name evidence="1" type="ORF">LCGC14_2147660</name>
</gene>
<reference evidence="1" key="1">
    <citation type="journal article" date="2015" name="Nature">
        <title>Complex archaea that bridge the gap between prokaryotes and eukaryotes.</title>
        <authorList>
            <person name="Spang A."/>
            <person name="Saw J.H."/>
            <person name="Jorgensen S.L."/>
            <person name="Zaremba-Niedzwiedzka K."/>
            <person name="Martijn J."/>
            <person name="Lind A.E."/>
            <person name="van Eijk R."/>
            <person name="Schleper C."/>
            <person name="Guy L."/>
            <person name="Ettema T.J."/>
        </authorList>
    </citation>
    <scope>NUCLEOTIDE SEQUENCE</scope>
</reference>
<feature type="non-terminal residue" evidence="1">
    <location>
        <position position="86"/>
    </location>
</feature>
<proteinExistence type="predicted"/>
<accession>A0A0F9DWN9</accession>
<dbReference type="AlphaFoldDB" id="A0A0F9DWN9"/>
<organism evidence="1">
    <name type="scientific">marine sediment metagenome</name>
    <dbReference type="NCBI Taxonomy" id="412755"/>
    <lineage>
        <taxon>unclassified sequences</taxon>
        <taxon>metagenomes</taxon>
        <taxon>ecological metagenomes</taxon>
    </lineage>
</organism>
<name>A0A0F9DWN9_9ZZZZ</name>
<protein>
    <submittedName>
        <fullName evidence="1">Uncharacterized protein</fullName>
    </submittedName>
</protein>
<evidence type="ECO:0000313" key="1">
    <source>
        <dbReference type="EMBL" id="KKL66174.1"/>
    </source>
</evidence>